<dbReference type="EMBL" id="FNKP01000002">
    <property type="protein sequence ID" value="SDR21460.1"/>
    <property type="molecule type" value="Genomic_DNA"/>
</dbReference>
<organism evidence="2 3">
    <name type="scientific">Paraburkholderia fungorum</name>
    <dbReference type="NCBI Taxonomy" id="134537"/>
    <lineage>
        <taxon>Bacteria</taxon>
        <taxon>Pseudomonadati</taxon>
        <taxon>Pseudomonadota</taxon>
        <taxon>Betaproteobacteria</taxon>
        <taxon>Burkholderiales</taxon>
        <taxon>Burkholderiaceae</taxon>
        <taxon>Paraburkholderia</taxon>
    </lineage>
</organism>
<reference evidence="3" key="1">
    <citation type="submission" date="2016-10" db="EMBL/GenBank/DDBJ databases">
        <authorList>
            <person name="Varghese N."/>
        </authorList>
    </citation>
    <scope>NUCLEOTIDE SEQUENCE [LARGE SCALE GENOMIC DNA]</scope>
    <source>
        <strain evidence="3">GAS106B</strain>
    </source>
</reference>
<dbReference type="SUPFAM" id="SSF53474">
    <property type="entry name" value="alpha/beta-Hydrolases"/>
    <property type="match status" value="1"/>
</dbReference>
<feature type="domain" description="AB hydrolase-1" evidence="1">
    <location>
        <begin position="26"/>
        <end position="213"/>
    </location>
</feature>
<dbReference type="Pfam" id="PF12697">
    <property type="entry name" value="Abhydrolase_6"/>
    <property type="match status" value="1"/>
</dbReference>
<dbReference type="AlphaFoldDB" id="A0A1H1H7S1"/>
<protein>
    <submittedName>
        <fullName evidence="2">Alpha/beta hydrolase family protein</fullName>
    </submittedName>
</protein>
<accession>A0A1H1H7S1</accession>
<evidence type="ECO:0000259" key="1">
    <source>
        <dbReference type="Pfam" id="PF12697"/>
    </source>
</evidence>
<keyword evidence="2" id="KW-0378">Hydrolase</keyword>
<dbReference type="Proteomes" id="UP000183487">
    <property type="component" value="Unassembled WGS sequence"/>
</dbReference>
<dbReference type="Gene3D" id="3.40.50.1820">
    <property type="entry name" value="alpha/beta hydrolase"/>
    <property type="match status" value="1"/>
</dbReference>
<evidence type="ECO:0000313" key="2">
    <source>
        <dbReference type="EMBL" id="SDR21460.1"/>
    </source>
</evidence>
<dbReference type="GO" id="GO:0016787">
    <property type="term" value="F:hydrolase activity"/>
    <property type="evidence" value="ECO:0007669"/>
    <property type="project" value="UniProtKB-KW"/>
</dbReference>
<gene>
    <name evidence="2" type="ORF">SAMN05443245_3610</name>
</gene>
<proteinExistence type="predicted"/>
<sequence length="228" mass="23880">MCSPLVYARTASEAGLNAFALAWMEDEGPFDLHSIANRIVDAIAGEGNVILVGHSLGTPLSVIATLAANRQPDLRISGLVLANSGANTKGHGDASAIVRRIEEDWGDSMWRAFAARCFYTQPSGALLDEVLGYPGGIRSSAVAAAIRSQMETDLLPLLGQLPAIPVAVVHGKHDVARTLAHAEELAGAISGATLHVLDTGHTSCAEDPVAFAAILRAVAERKTGEQER</sequence>
<dbReference type="OrthoDB" id="7055710at2"/>
<name>A0A1H1H7S1_9BURK</name>
<dbReference type="InterPro" id="IPR000073">
    <property type="entry name" value="AB_hydrolase_1"/>
</dbReference>
<evidence type="ECO:0000313" key="3">
    <source>
        <dbReference type="Proteomes" id="UP000183487"/>
    </source>
</evidence>
<dbReference type="InterPro" id="IPR029058">
    <property type="entry name" value="AB_hydrolase_fold"/>
</dbReference>
<keyword evidence="3" id="KW-1185">Reference proteome</keyword>